<dbReference type="PRINTS" id="PR00455">
    <property type="entry name" value="HTHTETR"/>
</dbReference>
<evidence type="ECO:0000256" key="3">
    <source>
        <dbReference type="SAM" id="MobiDB-lite"/>
    </source>
</evidence>
<keyword evidence="1 2" id="KW-0238">DNA-binding</keyword>
<dbReference type="PANTHER" id="PTHR30055:SF184">
    <property type="entry name" value="HTH-TYPE TRANSCRIPTIONAL REGULATOR ETHR"/>
    <property type="match status" value="1"/>
</dbReference>
<comment type="caution">
    <text evidence="5">The sequence shown here is derived from an EMBL/GenBank/DDBJ whole genome shotgun (WGS) entry which is preliminary data.</text>
</comment>
<dbReference type="Pfam" id="PF21313">
    <property type="entry name" value="EthR_C"/>
    <property type="match status" value="1"/>
</dbReference>
<dbReference type="InterPro" id="IPR023772">
    <property type="entry name" value="DNA-bd_HTH_TetR-type_CS"/>
</dbReference>
<dbReference type="Gene3D" id="1.10.357.10">
    <property type="entry name" value="Tetracycline Repressor, domain 2"/>
    <property type="match status" value="1"/>
</dbReference>
<evidence type="ECO:0000256" key="2">
    <source>
        <dbReference type="PROSITE-ProRule" id="PRU00335"/>
    </source>
</evidence>
<evidence type="ECO:0000313" key="5">
    <source>
        <dbReference type="EMBL" id="NMH76763.1"/>
    </source>
</evidence>
<dbReference type="Gene3D" id="1.10.10.60">
    <property type="entry name" value="Homeodomain-like"/>
    <property type="match status" value="1"/>
</dbReference>
<name>A0ABX1RC20_9PSEU</name>
<keyword evidence="6" id="KW-1185">Reference proteome</keyword>
<dbReference type="PANTHER" id="PTHR30055">
    <property type="entry name" value="HTH-TYPE TRANSCRIPTIONAL REGULATOR RUTR"/>
    <property type="match status" value="1"/>
</dbReference>
<gene>
    <name evidence="5" type="ORF">HF577_06565</name>
</gene>
<proteinExistence type="predicted"/>
<dbReference type="InterPro" id="IPR036271">
    <property type="entry name" value="Tet_transcr_reg_TetR-rel_C_sf"/>
</dbReference>
<sequence length="206" mass="21975">MPQPGESKGRRRVAPSKGDLRERAILDAAEHQLATGGLDHMTVETIATAAGITRGAFYFYFGSKNDVLTALVERTVSTLRAEVDAADAAGTSSPAEAVEQSVQQTARMWHEHGSVMRAAVDLSPTIPAIEEQWRSTISAIADITRRIAERAGLPAGAGPTDATAVTAALVWMTERCFYQASRTGGSVDETAATLTHVWLTALDLPR</sequence>
<evidence type="ECO:0000256" key="1">
    <source>
        <dbReference type="ARBA" id="ARBA00023125"/>
    </source>
</evidence>
<dbReference type="InterPro" id="IPR050109">
    <property type="entry name" value="HTH-type_TetR-like_transc_reg"/>
</dbReference>
<dbReference type="InterPro" id="IPR009057">
    <property type="entry name" value="Homeodomain-like_sf"/>
</dbReference>
<dbReference type="InterPro" id="IPR001647">
    <property type="entry name" value="HTH_TetR"/>
</dbReference>
<dbReference type="EMBL" id="JAAXKY010000013">
    <property type="protein sequence ID" value="NMH76763.1"/>
    <property type="molecule type" value="Genomic_DNA"/>
</dbReference>
<protein>
    <submittedName>
        <fullName evidence="5">TetR/AcrR family transcriptional regulator</fullName>
    </submittedName>
</protein>
<feature type="DNA-binding region" description="H-T-H motif" evidence="2">
    <location>
        <begin position="42"/>
        <end position="61"/>
    </location>
</feature>
<feature type="domain" description="HTH tetR-type" evidence="4">
    <location>
        <begin position="19"/>
        <end position="79"/>
    </location>
</feature>
<organism evidence="5 6">
    <name type="scientific">Pseudonocardia xinjiangensis</name>
    <dbReference type="NCBI Taxonomy" id="75289"/>
    <lineage>
        <taxon>Bacteria</taxon>
        <taxon>Bacillati</taxon>
        <taxon>Actinomycetota</taxon>
        <taxon>Actinomycetes</taxon>
        <taxon>Pseudonocardiales</taxon>
        <taxon>Pseudonocardiaceae</taxon>
        <taxon>Pseudonocardia</taxon>
    </lineage>
</organism>
<evidence type="ECO:0000259" key="4">
    <source>
        <dbReference type="PROSITE" id="PS50977"/>
    </source>
</evidence>
<dbReference type="Pfam" id="PF00440">
    <property type="entry name" value="TetR_N"/>
    <property type="match status" value="1"/>
</dbReference>
<feature type="region of interest" description="Disordered" evidence="3">
    <location>
        <begin position="1"/>
        <end position="20"/>
    </location>
</feature>
<dbReference type="InterPro" id="IPR049397">
    <property type="entry name" value="EthR_C"/>
</dbReference>
<dbReference type="PROSITE" id="PS50977">
    <property type="entry name" value="HTH_TETR_2"/>
    <property type="match status" value="1"/>
</dbReference>
<dbReference type="SUPFAM" id="SSF48498">
    <property type="entry name" value="Tetracyclin repressor-like, C-terminal domain"/>
    <property type="match status" value="1"/>
</dbReference>
<accession>A0ABX1RC20</accession>
<dbReference type="RefSeq" id="WP_169394841.1">
    <property type="nucleotide sequence ID" value="NZ_BAAAJH010000025.1"/>
</dbReference>
<reference evidence="5 6" key="1">
    <citation type="submission" date="2020-04" db="EMBL/GenBank/DDBJ databases">
        <authorList>
            <person name="Klaysubun C."/>
            <person name="Duangmal K."/>
            <person name="Lipun K."/>
        </authorList>
    </citation>
    <scope>NUCLEOTIDE SEQUENCE [LARGE SCALE GENOMIC DNA]</scope>
    <source>
        <strain evidence="5 6">JCM 11839</strain>
    </source>
</reference>
<dbReference type="SUPFAM" id="SSF46689">
    <property type="entry name" value="Homeodomain-like"/>
    <property type="match status" value="1"/>
</dbReference>
<dbReference type="PROSITE" id="PS01081">
    <property type="entry name" value="HTH_TETR_1"/>
    <property type="match status" value="1"/>
</dbReference>
<evidence type="ECO:0000313" key="6">
    <source>
        <dbReference type="Proteomes" id="UP001296706"/>
    </source>
</evidence>
<dbReference type="Proteomes" id="UP001296706">
    <property type="component" value="Unassembled WGS sequence"/>
</dbReference>